<feature type="compositionally biased region" description="Basic residues" evidence="1">
    <location>
        <begin position="113"/>
        <end position="129"/>
    </location>
</feature>
<evidence type="ECO:0000313" key="3">
    <source>
        <dbReference type="Proteomes" id="UP000177987"/>
    </source>
</evidence>
<dbReference type="STRING" id="1802727.A2937_02525"/>
<dbReference type="AlphaFoldDB" id="A0A1G2SGB3"/>
<evidence type="ECO:0000256" key="1">
    <source>
        <dbReference type="SAM" id="MobiDB-lite"/>
    </source>
</evidence>
<dbReference type="Proteomes" id="UP000177987">
    <property type="component" value="Unassembled WGS sequence"/>
</dbReference>
<protein>
    <submittedName>
        <fullName evidence="2">Uncharacterized protein</fullName>
    </submittedName>
</protein>
<accession>A0A1G2SGB3</accession>
<evidence type="ECO:0000313" key="2">
    <source>
        <dbReference type="EMBL" id="OHA84045.1"/>
    </source>
</evidence>
<dbReference type="EMBL" id="MHUW01000007">
    <property type="protein sequence ID" value="OHA84045.1"/>
    <property type="molecule type" value="Genomic_DNA"/>
</dbReference>
<reference evidence="2 3" key="1">
    <citation type="journal article" date="2016" name="Nat. Commun.">
        <title>Thousands of microbial genomes shed light on interconnected biogeochemical processes in an aquifer system.</title>
        <authorList>
            <person name="Anantharaman K."/>
            <person name="Brown C.T."/>
            <person name="Hug L.A."/>
            <person name="Sharon I."/>
            <person name="Castelle C.J."/>
            <person name="Probst A.J."/>
            <person name="Thomas B.C."/>
            <person name="Singh A."/>
            <person name="Wilkins M.J."/>
            <person name="Karaoz U."/>
            <person name="Brodie E.L."/>
            <person name="Williams K.H."/>
            <person name="Hubbard S.S."/>
            <person name="Banfield J.F."/>
        </authorList>
    </citation>
    <scope>NUCLEOTIDE SEQUENCE [LARGE SCALE GENOMIC DNA]</scope>
</reference>
<name>A0A1G2SGB3_9BACT</name>
<organism evidence="2 3">
    <name type="scientific">Candidatus Yonathbacteria bacterium RIFCSPLOWO2_01_FULL_47_33b</name>
    <dbReference type="NCBI Taxonomy" id="1802727"/>
    <lineage>
        <taxon>Bacteria</taxon>
        <taxon>Candidatus Yonathiibacteriota</taxon>
    </lineage>
</organism>
<proteinExistence type="predicted"/>
<sequence>MRTHIVFIICTGEALAMYHRERELIQRAESIGVVLAPRHLDDSFDTPRPRVSVGTIGHIDWGRHALALALKNSSRFVLPLPELKITAVSYGKAKWGHQFAKIRKQHEQDFQRKSKQHKQAMRNSNRRRK</sequence>
<gene>
    <name evidence="2" type="ORF">A2937_02525</name>
</gene>
<feature type="region of interest" description="Disordered" evidence="1">
    <location>
        <begin position="104"/>
        <end position="129"/>
    </location>
</feature>
<comment type="caution">
    <text evidence="2">The sequence shown here is derived from an EMBL/GenBank/DDBJ whole genome shotgun (WGS) entry which is preliminary data.</text>
</comment>